<dbReference type="KEGG" id="hfv:R50_2167"/>
<dbReference type="SUPFAM" id="SSF81301">
    <property type="entry name" value="Nucleotidyltransferase"/>
    <property type="match status" value="1"/>
</dbReference>
<organism evidence="9 10">
    <name type="scientific">Candidatus Hydrogenisulfobacillus filiaventi</name>
    <dbReference type="NCBI Taxonomy" id="2707344"/>
    <lineage>
        <taxon>Bacteria</taxon>
        <taxon>Bacillati</taxon>
        <taxon>Bacillota</taxon>
        <taxon>Clostridia</taxon>
        <taxon>Eubacteriales</taxon>
        <taxon>Clostridiales Family XVII. Incertae Sedis</taxon>
        <taxon>Candidatus Hydrogenisulfobacillus</taxon>
    </lineage>
</organism>
<protein>
    <recommendedName>
        <fullName evidence="7">Ribosomal silencing factor RsfS</fullName>
    </recommendedName>
</protein>
<evidence type="ECO:0000256" key="3">
    <source>
        <dbReference type="ARBA" id="ARBA00022741"/>
    </source>
</evidence>
<evidence type="ECO:0000256" key="2">
    <source>
        <dbReference type="ARBA" id="ARBA00022723"/>
    </source>
</evidence>
<name>A0A6F8ZJ24_9FIRM</name>
<dbReference type="Gene3D" id="3.30.460.10">
    <property type="entry name" value="Beta Polymerase, domain 2"/>
    <property type="match status" value="1"/>
</dbReference>
<keyword evidence="2" id="KW-0479">Metal-binding</keyword>
<dbReference type="GO" id="GO:0005737">
    <property type="term" value="C:cytoplasm"/>
    <property type="evidence" value="ECO:0007669"/>
    <property type="project" value="UniProtKB-SubCell"/>
</dbReference>
<keyword evidence="4" id="KW-0378">Hydrolase</keyword>
<keyword evidence="3" id="KW-0547">Nucleotide-binding</keyword>
<evidence type="ECO:0000256" key="7">
    <source>
        <dbReference type="HAMAP-Rule" id="MF_01477"/>
    </source>
</evidence>
<keyword evidence="7" id="KW-0678">Repressor</keyword>
<evidence type="ECO:0000256" key="4">
    <source>
        <dbReference type="ARBA" id="ARBA00022801"/>
    </source>
</evidence>
<evidence type="ECO:0000256" key="5">
    <source>
        <dbReference type="ARBA" id="ARBA00023004"/>
    </source>
</evidence>
<sequence length="330" mass="35678">MAETVPEPGKWPPVARALERLSAGRRAHVARVAAWMAAWAARSGQDPEAAALAAWAHDLAREWAPAALLAEAARLGWQPDAWETEAPVLLHGPVAAAWLQEWGLGGPAVQEAVRFHTTAAPGVGLLAQALYVADAVEPGRRYSGRGALERLALHDLGQGYRAVLEASAAFYRRRGVRLHPRTLAALAAAGEAEGGRETIERTQRAVRPAGDAAEEWAQLAAATALRHKGEDVRILDMRPVTLVADFFVIVSGRTALQVAALADHIEEALDAAGAHKLARSGQGRAEWVLLDYGSVVVHIFTEAERRYYDLERLWGDAPRLEVAEEPETRN</sequence>
<comment type="subunit">
    <text evidence="7">Interacts with ribosomal protein uL14 (rplN).</text>
</comment>
<dbReference type="Gene3D" id="1.10.3210.10">
    <property type="entry name" value="Hypothetical protein af1432"/>
    <property type="match status" value="1"/>
</dbReference>
<reference evidence="9 10" key="1">
    <citation type="submission" date="2020-02" db="EMBL/GenBank/DDBJ databases">
        <authorList>
            <person name="Hogendoorn C."/>
        </authorList>
    </citation>
    <scope>NUCLEOTIDE SEQUENCE [LARGE SCALE GENOMIC DNA]</scope>
    <source>
        <strain evidence="9">R501</strain>
    </source>
</reference>
<gene>
    <name evidence="7" type="primary">rsfS</name>
    <name evidence="9" type="ORF">R50_2167</name>
</gene>
<dbReference type="InterPro" id="IPR004394">
    <property type="entry name" value="Iojap/RsfS/C7orf30"/>
</dbReference>
<dbReference type="GO" id="GO:0000166">
    <property type="term" value="F:nucleotide binding"/>
    <property type="evidence" value="ECO:0007669"/>
    <property type="project" value="UniProtKB-KW"/>
</dbReference>
<dbReference type="InterPro" id="IPR006674">
    <property type="entry name" value="HD_domain"/>
</dbReference>
<feature type="domain" description="HD/PDEase" evidence="8">
    <location>
        <begin position="21"/>
        <end position="148"/>
    </location>
</feature>
<dbReference type="SMART" id="SM00471">
    <property type="entry name" value="HDc"/>
    <property type="match status" value="1"/>
</dbReference>
<dbReference type="EMBL" id="LR778114">
    <property type="protein sequence ID" value="CAB1129664.1"/>
    <property type="molecule type" value="Genomic_DNA"/>
</dbReference>
<keyword evidence="7" id="KW-0963">Cytoplasm</keyword>
<dbReference type="PANTHER" id="PTHR21043">
    <property type="entry name" value="IOJAP SUPERFAMILY ORTHOLOG"/>
    <property type="match status" value="1"/>
</dbReference>
<comment type="similarity">
    <text evidence="1 7">Belongs to the Iojap/RsfS family.</text>
</comment>
<comment type="subcellular location">
    <subcellularLocation>
        <location evidence="7">Cytoplasm</location>
    </subcellularLocation>
</comment>
<dbReference type="Proteomes" id="UP000503399">
    <property type="component" value="Chromosome"/>
</dbReference>
<proteinExistence type="inferred from homology"/>
<comment type="catalytic activity">
    <reaction evidence="6">
        <text>P(1),P(4)-bis(5'-adenosyl) tetraphosphate + H2O = 2 ADP + 2 H(+)</text>
        <dbReference type="Rhea" id="RHEA:24252"/>
        <dbReference type="ChEBI" id="CHEBI:15377"/>
        <dbReference type="ChEBI" id="CHEBI:15378"/>
        <dbReference type="ChEBI" id="CHEBI:58141"/>
        <dbReference type="ChEBI" id="CHEBI:456216"/>
        <dbReference type="EC" id="3.6.1.41"/>
    </reaction>
</comment>
<dbReference type="InterPro" id="IPR005249">
    <property type="entry name" value="YqeK"/>
</dbReference>
<dbReference type="HAMAP" id="MF_01477">
    <property type="entry name" value="Iojap_RsfS"/>
    <property type="match status" value="1"/>
</dbReference>
<dbReference type="GO" id="GO:0008803">
    <property type="term" value="F:bis(5'-nucleosyl)-tetraphosphatase (symmetrical) activity"/>
    <property type="evidence" value="ECO:0007669"/>
    <property type="project" value="UniProtKB-EC"/>
</dbReference>
<keyword evidence="5" id="KW-0408">Iron</keyword>
<dbReference type="GO" id="GO:0042256">
    <property type="term" value="P:cytosolic ribosome assembly"/>
    <property type="evidence" value="ECO:0007669"/>
    <property type="project" value="UniProtKB-UniRule"/>
</dbReference>
<keyword evidence="10" id="KW-1185">Reference proteome</keyword>
<evidence type="ECO:0000256" key="6">
    <source>
        <dbReference type="ARBA" id="ARBA00049417"/>
    </source>
</evidence>
<dbReference type="NCBIfam" id="TIGR00488">
    <property type="entry name" value="bis(5'-nucleosyl)-tetraphosphatase (symmetrical) YqeK"/>
    <property type="match status" value="1"/>
</dbReference>
<dbReference type="AlphaFoldDB" id="A0A6F8ZJ24"/>
<accession>A0A6F8ZJ24</accession>
<evidence type="ECO:0000259" key="8">
    <source>
        <dbReference type="SMART" id="SM00471"/>
    </source>
</evidence>
<dbReference type="Pfam" id="PF01966">
    <property type="entry name" value="HD"/>
    <property type="match status" value="1"/>
</dbReference>
<comment type="function">
    <text evidence="7">Functions as a ribosomal silencing factor. Interacts with ribosomal protein uL14 (rplN), blocking formation of intersubunit bridge B8. Prevents association of the 30S and 50S ribosomal subunits and the formation of functional ribosomes, thus repressing translation.</text>
</comment>
<dbReference type="GO" id="GO:0090071">
    <property type="term" value="P:negative regulation of ribosome biogenesis"/>
    <property type="evidence" value="ECO:0007669"/>
    <property type="project" value="UniProtKB-UniRule"/>
</dbReference>
<dbReference type="InterPro" id="IPR043519">
    <property type="entry name" value="NT_sf"/>
</dbReference>
<dbReference type="NCBIfam" id="TIGR00090">
    <property type="entry name" value="rsfS_iojap_ybeB"/>
    <property type="match status" value="1"/>
</dbReference>
<dbReference type="GO" id="GO:0046872">
    <property type="term" value="F:metal ion binding"/>
    <property type="evidence" value="ECO:0007669"/>
    <property type="project" value="UniProtKB-KW"/>
</dbReference>
<evidence type="ECO:0000313" key="10">
    <source>
        <dbReference type="Proteomes" id="UP000503399"/>
    </source>
</evidence>
<evidence type="ECO:0000313" key="9">
    <source>
        <dbReference type="EMBL" id="CAB1129664.1"/>
    </source>
</evidence>
<dbReference type="GO" id="GO:0017148">
    <property type="term" value="P:negative regulation of translation"/>
    <property type="evidence" value="ECO:0007669"/>
    <property type="project" value="UniProtKB-UniRule"/>
</dbReference>
<dbReference type="GO" id="GO:0043023">
    <property type="term" value="F:ribosomal large subunit binding"/>
    <property type="evidence" value="ECO:0007669"/>
    <property type="project" value="TreeGrafter"/>
</dbReference>
<dbReference type="SUPFAM" id="SSF109604">
    <property type="entry name" value="HD-domain/PDEase-like"/>
    <property type="match status" value="1"/>
</dbReference>
<keyword evidence="7" id="KW-0810">Translation regulation</keyword>
<dbReference type="PANTHER" id="PTHR21043:SF0">
    <property type="entry name" value="MITOCHONDRIAL ASSEMBLY OF RIBOSOMAL LARGE SUBUNIT PROTEIN 1"/>
    <property type="match status" value="1"/>
</dbReference>
<dbReference type="Pfam" id="PF02410">
    <property type="entry name" value="RsfS"/>
    <property type="match status" value="1"/>
</dbReference>
<dbReference type="InterPro" id="IPR003607">
    <property type="entry name" value="HD/PDEase_dom"/>
</dbReference>
<evidence type="ECO:0000256" key="1">
    <source>
        <dbReference type="ARBA" id="ARBA00010574"/>
    </source>
</evidence>